<accession>A0AB36SNE7</accession>
<reference evidence="1 2" key="1">
    <citation type="submission" date="2017-09" db="EMBL/GenBank/DDBJ databases">
        <title>Large-scale bioinformatics analysis of Bacillus genomes uncovers conserved roles of natural products in bacterial physiology.</title>
        <authorList>
            <consortium name="Agbiome Team Llc"/>
            <person name="Bleich R.M."/>
            <person name="Kirk G.J."/>
            <person name="Santa Maria K.C."/>
            <person name="Allen S.E."/>
            <person name="Farag S."/>
            <person name="Shank E.A."/>
            <person name="Bowers A."/>
        </authorList>
    </citation>
    <scope>NUCLEOTIDE SEQUENCE [LARGE SCALE GENOMIC DNA]</scope>
    <source>
        <strain evidence="1 2">AFS027958</strain>
    </source>
</reference>
<evidence type="ECO:0000313" key="2">
    <source>
        <dbReference type="Proteomes" id="UP000220934"/>
    </source>
</evidence>
<proteinExistence type="predicted"/>
<organism evidence="1 2">
    <name type="scientific">Bacillus toyonensis</name>
    <dbReference type="NCBI Taxonomy" id="155322"/>
    <lineage>
        <taxon>Bacteria</taxon>
        <taxon>Bacillati</taxon>
        <taxon>Bacillota</taxon>
        <taxon>Bacilli</taxon>
        <taxon>Bacillales</taxon>
        <taxon>Bacillaceae</taxon>
        <taxon>Bacillus</taxon>
        <taxon>Bacillus cereus group</taxon>
    </lineage>
</organism>
<protein>
    <submittedName>
        <fullName evidence="1">Uncharacterized protein</fullName>
    </submittedName>
</protein>
<dbReference type="Proteomes" id="UP000220934">
    <property type="component" value="Unassembled WGS sequence"/>
</dbReference>
<dbReference type="AlphaFoldDB" id="A0AB36SNE7"/>
<dbReference type="EMBL" id="NUAJ01000009">
    <property type="protein sequence ID" value="PEN55205.1"/>
    <property type="molecule type" value="Genomic_DNA"/>
</dbReference>
<sequence>MKYVEELETSGWHIAVGDVFSNSIMEYHLKVTQIEIEDEENDPDNAKVYCLPVDSNNHNKSVESTDDDWHRAWYINEYWYK</sequence>
<comment type="caution">
    <text evidence="1">The sequence shown here is derived from an EMBL/GenBank/DDBJ whole genome shotgun (WGS) entry which is preliminary data.</text>
</comment>
<gene>
    <name evidence="1" type="ORF">CN596_11365</name>
</gene>
<evidence type="ECO:0000313" key="1">
    <source>
        <dbReference type="EMBL" id="PEN55205.1"/>
    </source>
</evidence>
<name>A0AB36SNE7_9BACI</name>